<evidence type="ECO:0000313" key="2">
    <source>
        <dbReference type="Proteomes" id="UP001303046"/>
    </source>
</evidence>
<name>A0ABR1DWD0_NECAM</name>
<keyword evidence="2" id="KW-1185">Reference proteome</keyword>
<protein>
    <submittedName>
        <fullName evidence="1">Uncharacterized protein</fullName>
    </submittedName>
</protein>
<organism evidence="1 2">
    <name type="scientific">Necator americanus</name>
    <name type="common">Human hookworm</name>
    <dbReference type="NCBI Taxonomy" id="51031"/>
    <lineage>
        <taxon>Eukaryota</taxon>
        <taxon>Metazoa</taxon>
        <taxon>Ecdysozoa</taxon>
        <taxon>Nematoda</taxon>
        <taxon>Chromadorea</taxon>
        <taxon>Rhabditida</taxon>
        <taxon>Rhabditina</taxon>
        <taxon>Rhabditomorpha</taxon>
        <taxon>Strongyloidea</taxon>
        <taxon>Ancylostomatidae</taxon>
        <taxon>Bunostominae</taxon>
        <taxon>Necator</taxon>
    </lineage>
</organism>
<dbReference type="EMBL" id="JAVFWL010000005">
    <property type="protein sequence ID" value="KAK6754608.1"/>
    <property type="molecule type" value="Genomic_DNA"/>
</dbReference>
<gene>
    <name evidence="1" type="primary">Necator_chrV.g18335</name>
    <name evidence="1" type="ORF">RB195_013544</name>
</gene>
<evidence type="ECO:0000313" key="1">
    <source>
        <dbReference type="EMBL" id="KAK6754608.1"/>
    </source>
</evidence>
<sequence>MQRSGLREIRELSTRGEINVTISDKGGEFVVILRELDMAITRKHLDDATFYHSSSHEEFVKQSRHFNEVRVEIERTAGLHKTMITRLKYELPT</sequence>
<comment type="caution">
    <text evidence="1">The sequence shown here is derived from an EMBL/GenBank/DDBJ whole genome shotgun (WGS) entry which is preliminary data.</text>
</comment>
<accession>A0ABR1DWD0</accession>
<reference evidence="1 2" key="1">
    <citation type="submission" date="2023-08" db="EMBL/GenBank/DDBJ databases">
        <title>A Necator americanus chromosomal reference genome.</title>
        <authorList>
            <person name="Ilik V."/>
            <person name="Petrzelkova K.J."/>
            <person name="Pardy F."/>
            <person name="Fuh T."/>
            <person name="Niatou-Singa F.S."/>
            <person name="Gouil Q."/>
            <person name="Baker L."/>
            <person name="Ritchie M.E."/>
            <person name="Jex A.R."/>
            <person name="Gazzola D."/>
            <person name="Li H."/>
            <person name="Toshio Fujiwara R."/>
            <person name="Zhan B."/>
            <person name="Aroian R.V."/>
            <person name="Pafco B."/>
            <person name="Schwarz E.M."/>
        </authorList>
    </citation>
    <scope>NUCLEOTIDE SEQUENCE [LARGE SCALE GENOMIC DNA]</scope>
    <source>
        <strain evidence="1 2">Aroian</strain>
        <tissue evidence="1">Whole animal</tissue>
    </source>
</reference>
<proteinExistence type="predicted"/>
<dbReference type="Proteomes" id="UP001303046">
    <property type="component" value="Unassembled WGS sequence"/>
</dbReference>